<dbReference type="AlphaFoldDB" id="A0A3A9K8H1"/>
<feature type="region of interest" description="Disordered" evidence="1">
    <location>
        <begin position="50"/>
        <end position="69"/>
    </location>
</feature>
<comment type="caution">
    <text evidence="2">The sequence shown here is derived from an EMBL/GenBank/DDBJ whole genome shotgun (WGS) entry which is preliminary data.</text>
</comment>
<sequence>MDDPRASSSEQTNALRGLAWIILPQESHEFFHTTFFRKAVYVIVIVSEKDRSSEGGDSCGKATAEDPTGRTFPRWLKSLPAESVRLERIRSSLFNEKTIFKKTI</sequence>
<dbReference type="Proteomes" id="UP000281498">
    <property type="component" value="Unassembled WGS sequence"/>
</dbReference>
<evidence type="ECO:0000313" key="3">
    <source>
        <dbReference type="Proteomes" id="UP000281498"/>
    </source>
</evidence>
<evidence type="ECO:0000313" key="2">
    <source>
        <dbReference type="EMBL" id="RKL67120.1"/>
    </source>
</evidence>
<protein>
    <submittedName>
        <fullName evidence="2">Uncharacterized protein</fullName>
    </submittedName>
</protein>
<organism evidence="2 3">
    <name type="scientific">Salipaludibacillus neizhouensis</name>
    <dbReference type="NCBI Taxonomy" id="885475"/>
    <lineage>
        <taxon>Bacteria</taxon>
        <taxon>Bacillati</taxon>
        <taxon>Bacillota</taxon>
        <taxon>Bacilli</taxon>
        <taxon>Bacillales</taxon>
        <taxon>Bacillaceae</taxon>
    </lineage>
</organism>
<accession>A0A3A9K8H1</accession>
<gene>
    <name evidence="2" type="ORF">CR203_11430</name>
</gene>
<name>A0A3A9K8H1_9BACI</name>
<keyword evidence="3" id="KW-1185">Reference proteome</keyword>
<proteinExistence type="predicted"/>
<dbReference type="EMBL" id="PDOE01000004">
    <property type="protein sequence ID" value="RKL67120.1"/>
    <property type="molecule type" value="Genomic_DNA"/>
</dbReference>
<reference evidence="2 3" key="1">
    <citation type="submission" date="2017-10" db="EMBL/GenBank/DDBJ databases">
        <title>Bacillus sp. nov., a halophilic bacterium isolated from a Keqin Lake.</title>
        <authorList>
            <person name="Wang H."/>
        </authorList>
    </citation>
    <scope>NUCLEOTIDE SEQUENCE [LARGE SCALE GENOMIC DNA]</scope>
    <source>
        <strain evidence="2 3">KCTC 13187</strain>
    </source>
</reference>
<evidence type="ECO:0000256" key="1">
    <source>
        <dbReference type="SAM" id="MobiDB-lite"/>
    </source>
</evidence>